<evidence type="ECO:0000256" key="5">
    <source>
        <dbReference type="ARBA" id="ARBA00023125"/>
    </source>
</evidence>
<dbReference type="CDD" id="cd00067">
    <property type="entry name" value="GAL4"/>
    <property type="match status" value="1"/>
</dbReference>
<feature type="domain" description="Zn(2)-C6 fungal-type" evidence="9">
    <location>
        <begin position="12"/>
        <end position="42"/>
    </location>
</feature>
<evidence type="ECO:0000259" key="9">
    <source>
        <dbReference type="PROSITE" id="PS50048"/>
    </source>
</evidence>
<dbReference type="InterPro" id="IPR001138">
    <property type="entry name" value="Zn2Cys6_DnaBD"/>
</dbReference>
<feature type="compositionally biased region" description="Low complexity" evidence="8">
    <location>
        <begin position="157"/>
        <end position="171"/>
    </location>
</feature>
<dbReference type="PANTHER" id="PTHR47782">
    <property type="entry name" value="ZN(II)2CYS6 TRANSCRIPTION FACTOR (EUROFUNG)-RELATED"/>
    <property type="match status" value="1"/>
</dbReference>
<feature type="region of interest" description="Disordered" evidence="8">
    <location>
        <begin position="70"/>
        <end position="97"/>
    </location>
</feature>
<dbReference type="SUPFAM" id="SSF57701">
    <property type="entry name" value="Zn2/Cys6 DNA-binding domain"/>
    <property type="match status" value="1"/>
</dbReference>
<dbReference type="InterPro" id="IPR007219">
    <property type="entry name" value="XnlR_reg_dom"/>
</dbReference>
<dbReference type="PROSITE" id="PS00463">
    <property type="entry name" value="ZN2_CY6_FUNGAL_1"/>
    <property type="match status" value="1"/>
</dbReference>
<organism evidence="10 11">
    <name type="scientific">Sporothrix eucalyptigena</name>
    <dbReference type="NCBI Taxonomy" id="1812306"/>
    <lineage>
        <taxon>Eukaryota</taxon>
        <taxon>Fungi</taxon>
        <taxon>Dikarya</taxon>
        <taxon>Ascomycota</taxon>
        <taxon>Pezizomycotina</taxon>
        <taxon>Sordariomycetes</taxon>
        <taxon>Sordariomycetidae</taxon>
        <taxon>Ophiostomatales</taxon>
        <taxon>Ophiostomataceae</taxon>
        <taxon>Sporothrix</taxon>
    </lineage>
</organism>
<dbReference type="Proteomes" id="UP001642482">
    <property type="component" value="Unassembled WGS sequence"/>
</dbReference>
<protein>
    <recommendedName>
        <fullName evidence="9">Zn(2)-C6 fungal-type domain-containing protein</fullName>
    </recommendedName>
</protein>
<keyword evidence="2" id="KW-0479">Metal-binding</keyword>
<evidence type="ECO:0000256" key="2">
    <source>
        <dbReference type="ARBA" id="ARBA00022723"/>
    </source>
</evidence>
<evidence type="ECO:0000313" key="11">
    <source>
        <dbReference type="Proteomes" id="UP001642482"/>
    </source>
</evidence>
<keyword evidence="11" id="KW-1185">Reference proteome</keyword>
<keyword evidence="4" id="KW-0805">Transcription regulation</keyword>
<reference evidence="10 11" key="1">
    <citation type="submission" date="2024-01" db="EMBL/GenBank/DDBJ databases">
        <authorList>
            <person name="Allen C."/>
            <person name="Tagirdzhanova G."/>
        </authorList>
    </citation>
    <scope>NUCLEOTIDE SEQUENCE [LARGE SCALE GENOMIC DNA]</scope>
</reference>
<proteinExistence type="predicted"/>
<evidence type="ECO:0000256" key="1">
    <source>
        <dbReference type="ARBA" id="ARBA00004123"/>
    </source>
</evidence>
<sequence length="698" mass="75978">MVHSRVRRRAQACARCRLRKVHCDALPAGCSLCTEAGVPCVALLNAATREAVPRSVAQFLETQIAERERAKGVKGAGRPSLRTTTSPLKVTSKPSASTVPTFAPSVANDLLASITPSFLGLSAAVPLARCVVAGTRLPSAREAMGGGERGGHDHSPKTISTPPQQQTITATDNAVPSSPGSSLSAIPVHVADFLFDNYITRVMPQYPIHYTPDLVTMHKAVFHQDDGSPTDTAVDPIYAAYTLNLIMAISLSTAARSKQARANAIASGLFARAMEQLPGVLTNDLRGLQALVLLTQYTFLSPGVANFWLLTGFISQACIDLGLHHDLPDPTDGSSVDYLLQDMRRRVFWCAWEMEVAVCGALLRPITLLRRNVTTAFPSVLDDSAITAAAAAGVDPSSLSTLNNTDGRPAKFTSHYIWRYREVECDIVPVLFHGEPFSSEYSSLSDWMDHQERVILAWKAEIHDRAARNTDAAAQSLWDEMQLYADIACDYILITLFRPCPRLPSPPVQNLLKAFAAAVGVADGSWQQANLAFGNSKYVFHACYHSFSAAIAFLQALQRIKPAIAAAYTWAQVEANMQAFSRFFATVAERWPAASRCLEEYERLLAPIKREYAEFLVQEAQAIQDTLEATSLSLDLHTGLPDFDLDEALKLGTFFNASALELDQWGGGMTSNNLSSTGFAHAHGALMDWNEEFSFGQP</sequence>
<evidence type="ECO:0000256" key="8">
    <source>
        <dbReference type="SAM" id="MobiDB-lite"/>
    </source>
</evidence>
<comment type="subcellular location">
    <subcellularLocation>
        <location evidence="1">Nucleus</location>
    </subcellularLocation>
</comment>
<name>A0ABP0BKM8_9PEZI</name>
<evidence type="ECO:0000256" key="4">
    <source>
        <dbReference type="ARBA" id="ARBA00023015"/>
    </source>
</evidence>
<dbReference type="SMART" id="SM00066">
    <property type="entry name" value="GAL4"/>
    <property type="match status" value="1"/>
</dbReference>
<evidence type="ECO:0000256" key="7">
    <source>
        <dbReference type="ARBA" id="ARBA00023242"/>
    </source>
</evidence>
<dbReference type="SMART" id="SM00906">
    <property type="entry name" value="Fungal_trans"/>
    <property type="match status" value="1"/>
</dbReference>
<dbReference type="InterPro" id="IPR052202">
    <property type="entry name" value="Yeast_MetPath_Reg"/>
</dbReference>
<evidence type="ECO:0000256" key="3">
    <source>
        <dbReference type="ARBA" id="ARBA00022833"/>
    </source>
</evidence>
<dbReference type="PANTHER" id="PTHR47782:SF1">
    <property type="entry name" value="PYRIMIDINE PATHWAY REGULATORY PROTEIN 1"/>
    <property type="match status" value="1"/>
</dbReference>
<keyword evidence="6" id="KW-0804">Transcription</keyword>
<dbReference type="Pfam" id="PF00172">
    <property type="entry name" value="Zn_clus"/>
    <property type="match status" value="1"/>
</dbReference>
<dbReference type="CDD" id="cd12148">
    <property type="entry name" value="fungal_TF_MHR"/>
    <property type="match status" value="1"/>
</dbReference>
<dbReference type="Gene3D" id="4.10.240.10">
    <property type="entry name" value="Zn(2)-C6 fungal-type DNA-binding domain"/>
    <property type="match status" value="1"/>
</dbReference>
<feature type="region of interest" description="Disordered" evidence="8">
    <location>
        <begin position="141"/>
        <end position="178"/>
    </location>
</feature>
<keyword evidence="3" id="KW-0862">Zinc</keyword>
<dbReference type="EMBL" id="CAWUHD010000034">
    <property type="protein sequence ID" value="CAK7220067.1"/>
    <property type="molecule type" value="Genomic_DNA"/>
</dbReference>
<accession>A0ABP0BKM8</accession>
<keyword evidence="7" id="KW-0539">Nucleus</keyword>
<feature type="compositionally biased region" description="Polar residues" evidence="8">
    <location>
        <begin position="81"/>
        <end position="97"/>
    </location>
</feature>
<gene>
    <name evidence="10" type="ORF">SEUCBS140593_004108</name>
</gene>
<comment type="caution">
    <text evidence="10">The sequence shown here is derived from an EMBL/GenBank/DDBJ whole genome shotgun (WGS) entry which is preliminary data.</text>
</comment>
<evidence type="ECO:0000313" key="10">
    <source>
        <dbReference type="EMBL" id="CAK7220067.1"/>
    </source>
</evidence>
<dbReference type="InterPro" id="IPR036864">
    <property type="entry name" value="Zn2-C6_fun-type_DNA-bd_sf"/>
</dbReference>
<dbReference type="Pfam" id="PF04082">
    <property type="entry name" value="Fungal_trans"/>
    <property type="match status" value="1"/>
</dbReference>
<evidence type="ECO:0000256" key="6">
    <source>
        <dbReference type="ARBA" id="ARBA00023163"/>
    </source>
</evidence>
<keyword evidence="5" id="KW-0238">DNA-binding</keyword>
<dbReference type="PROSITE" id="PS50048">
    <property type="entry name" value="ZN2_CY6_FUNGAL_2"/>
    <property type="match status" value="1"/>
</dbReference>